<dbReference type="AlphaFoldDB" id="A0A4Z0F6Q2"/>
<keyword evidence="2" id="KW-1185">Reference proteome</keyword>
<proteinExistence type="predicted"/>
<dbReference type="Pfam" id="PF04891">
    <property type="entry name" value="NifQ"/>
    <property type="match status" value="1"/>
</dbReference>
<dbReference type="InterPro" id="IPR006975">
    <property type="entry name" value="NifQ"/>
</dbReference>
<sequence>MDGFATNGTPLSSGGLHFLLLGCASNPDLSETRALARAIALTWGWPLGPSSGVLGLDEADSRRLFDRYFPGALALLTGVHALGAPVASDPRIDEFADLVDLLMGYRKDQDPGGEWIARAVAGGCMGDSHLWEDLGLLSRASLSALLTDYFPALVAHNTHNLRWKRFFYRQLCQRAEISLCKAPSCGVCSDYAACFGGHDDHLSTFRSLA</sequence>
<dbReference type="Proteomes" id="UP000297890">
    <property type="component" value="Unassembled WGS sequence"/>
</dbReference>
<organism evidence="1 2">
    <name type="scientific">Candidatus Macondimonas diazotrophica</name>
    <dbReference type="NCBI Taxonomy" id="2305248"/>
    <lineage>
        <taxon>Bacteria</taxon>
        <taxon>Pseudomonadati</taxon>
        <taxon>Pseudomonadota</taxon>
        <taxon>Gammaproteobacteria</taxon>
        <taxon>Chromatiales</taxon>
        <taxon>Ectothiorhodospiraceae</taxon>
        <taxon>Candidatus Macondimonas</taxon>
    </lineage>
</organism>
<dbReference type="GO" id="GO:0009399">
    <property type="term" value="P:nitrogen fixation"/>
    <property type="evidence" value="ECO:0007669"/>
    <property type="project" value="InterPro"/>
</dbReference>
<dbReference type="RefSeq" id="WP_135282356.1">
    <property type="nucleotide sequence ID" value="NZ_SRIO01000014.1"/>
</dbReference>
<dbReference type="GO" id="GO:0030151">
    <property type="term" value="F:molybdenum ion binding"/>
    <property type="evidence" value="ECO:0007669"/>
    <property type="project" value="InterPro"/>
</dbReference>
<comment type="caution">
    <text evidence="1">The sequence shown here is derived from an EMBL/GenBank/DDBJ whole genome shotgun (WGS) entry which is preliminary data.</text>
</comment>
<protein>
    <submittedName>
        <fullName evidence="1">Nitrogen fixation protein NifQ</fullName>
    </submittedName>
</protein>
<dbReference type="OrthoDB" id="192277at2"/>
<evidence type="ECO:0000313" key="1">
    <source>
        <dbReference type="EMBL" id="TFZ81878.1"/>
    </source>
</evidence>
<evidence type="ECO:0000313" key="2">
    <source>
        <dbReference type="Proteomes" id="UP000297890"/>
    </source>
</evidence>
<dbReference type="EMBL" id="SRIO01000014">
    <property type="protein sequence ID" value="TFZ81878.1"/>
    <property type="molecule type" value="Genomic_DNA"/>
</dbReference>
<name>A0A4Z0F6Q2_9GAMM</name>
<gene>
    <name evidence="1" type="ORF">E4680_10440</name>
</gene>
<accession>A0A4Z0F6Q2</accession>
<reference evidence="1 2" key="1">
    <citation type="journal article" date="2019" name="ISME J.">
        <title>Candidatus Macondimonas diazotrophica, a novel gammaproteobacterial genus dominating crude-oil-contaminated coastal sediments.</title>
        <authorList>
            <person name="Karthikeyan S."/>
            <person name="Konstantinidis K."/>
        </authorList>
    </citation>
    <scope>NUCLEOTIDE SEQUENCE [LARGE SCALE GENOMIC DNA]</scope>
    <source>
        <strain evidence="1 2">KTK01</strain>
    </source>
</reference>